<dbReference type="PANTHER" id="PTHR48182:SF2">
    <property type="entry name" value="PROTEIN SERAC1"/>
    <property type="match status" value="1"/>
</dbReference>
<evidence type="ECO:0000256" key="6">
    <source>
        <dbReference type="ARBA" id="ARBA00023136"/>
    </source>
</evidence>
<keyword evidence="6" id="KW-0472">Membrane</keyword>
<evidence type="ECO:0000256" key="3">
    <source>
        <dbReference type="ARBA" id="ARBA00004370"/>
    </source>
</evidence>
<comment type="subcellular location">
    <subcellularLocation>
        <location evidence="2">Endoplasmic reticulum</location>
    </subcellularLocation>
    <subcellularLocation>
        <location evidence="3">Membrane</location>
    </subcellularLocation>
    <subcellularLocation>
        <location evidence="1">Mitochondrion</location>
    </subcellularLocation>
</comment>
<evidence type="ECO:0000313" key="7">
    <source>
        <dbReference type="EMBL" id="OQE13144.1"/>
    </source>
</evidence>
<dbReference type="InterPro" id="IPR052374">
    <property type="entry name" value="SERAC1"/>
</dbReference>
<evidence type="ECO:0000256" key="5">
    <source>
        <dbReference type="ARBA" id="ARBA00023128"/>
    </source>
</evidence>
<reference evidence="8" key="1">
    <citation type="journal article" date="2017" name="Nat. Microbiol.">
        <title>Global analysis of biosynthetic gene clusters reveals vast potential of secondary metabolite production in Penicillium species.</title>
        <authorList>
            <person name="Nielsen J.C."/>
            <person name="Grijseels S."/>
            <person name="Prigent S."/>
            <person name="Ji B."/>
            <person name="Dainat J."/>
            <person name="Nielsen K.F."/>
            <person name="Frisvad J.C."/>
            <person name="Workman M."/>
            <person name="Nielsen J."/>
        </authorList>
    </citation>
    <scope>NUCLEOTIDE SEQUENCE [LARGE SCALE GENOMIC DNA]</scope>
    <source>
        <strain evidence="8">IBT 14082</strain>
    </source>
</reference>
<organism evidence="7 8">
    <name type="scientific">Penicillium flavigenum</name>
    <dbReference type="NCBI Taxonomy" id="254877"/>
    <lineage>
        <taxon>Eukaryota</taxon>
        <taxon>Fungi</taxon>
        <taxon>Dikarya</taxon>
        <taxon>Ascomycota</taxon>
        <taxon>Pezizomycotina</taxon>
        <taxon>Eurotiomycetes</taxon>
        <taxon>Eurotiomycetidae</taxon>
        <taxon>Eurotiales</taxon>
        <taxon>Aspergillaceae</taxon>
        <taxon>Penicillium</taxon>
    </lineage>
</organism>
<proteinExistence type="predicted"/>
<dbReference type="AlphaFoldDB" id="A0A1V6SHF4"/>
<dbReference type="Proteomes" id="UP000191342">
    <property type="component" value="Unassembled WGS sequence"/>
</dbReference>
<sequence>MAVCELDTLTEVSGTAKSILDLRNEFGRRQYAPRRGPVLSLEVAAKGKRFVYATVYITTPLSGEDLCARLHRSGKCYPYSYTCKFDGITPLYEDEKGADVDVIAVTGLGGHALGSWKSRNSDEVWLRDFLPEDMPNIRVLLYSYDTMLPGSQSRQSIGDLGSAFLEQVTAFRANDGVSGLPYVSLRPTSVM</sequence>
<protein>
    <submittedName>
        <fullName evidence="7">Uncharacterized protein</fullName>
    </submittedName>
</protein>
<keyword evidence="8" id="KW-1185">Reference proteome</keyword>
<keyword evidence="5" id="KW-0496">Mitochondrion</keyword>
<evidence type="ECO:0000313" key="8">
    <source>
        <dbReference type="Proteomes" id="UP000191342"/>
    </source>
</evidence>
<dbReference type="GO" id="GO:0005783">
    <property type="term" value="C:endoplasmic reticulum"/>
    <property type="evidence" value="ECO:0007669"/>
    <property type="project" value="UniProtKB-SubCell"/>
</dbReference>
<dbReference type="EMBL" id="MLQL01000053">
    <property type="protein sequence ID" value="OQE13144.1"/>
    <property type="molecule type" value="Genomic_DNA"/>
</dbReference>
<dbReference type="OrthoDB" id="4363010at2759"/>
<dbReference type="GO" id="GO:0005739">
    <property type="term" value="C:mitochondrion"/>
    <property type="evidence" value="ECO:0007669"/>
    <property type="project" value="UniProtKB-SubCell"/>
</dbReference>
<name>A0A1V6SHF4_9EURO</name>
<evidence type="ECO:0000256" key="4">
    <source>
        <dbReference type="ARBA" id="ARBA00022824"/>
    </source>
</evidence>
<accession>A0A1V6SHF4</accession>
<evidence type="ECO:0000256" key="1">
    <source>
        <dbReference type="ARBA" id="ARBA00004173"/>
    </source>
</evidence>
<keyword evidence="4" id="KW-0256">Endoplasmic reticulum</keyword>
<evidence type="ECO:0000256" key="2">
    <source>
        <dbReference type="ARBA" id="ARBA00004240"/>
    </source>
</evidence>
<dbReference type="GO" id="GO:0016020">
    <property type="term" value="C:membrane"/>
    <property type="evidence" value="ECO:0007669"/>
    <property type="project" value="UniProtKB-SubCell"/>
</dbReference>
<comment type="caution">
    <text evidence="7">The sequence shown here is derived from an EMBL/GenBank/DDBJ whole genome shotgun (WGS) entry which is preliminary data.</text>
</comment>
<dbReference type="PANTHER" id="PTHR48182">
    <property type="entry name" value="PROTEIN SERAC1"/>
    <property type="match status" value="1"/>
</dbReference>
<gene>
    <name evidence="7" type="ORF">PENFLA_c053G03067</name>
</gene>